<organism evidence="2 3">
    <name type="scientific">Escherichia coli</name>
    <dbReference type="NCBI Taxonomy" id="562"/>
    <lineage>
        <taxon>Bacteria</taxon>
        <taxon>Pseudomonadati</taxon>
        <taxon>Pseudomonadota</taxon>
        <taxon>Gammaproteobacteria</taxon>
        <taxon>Enterobacterales</taxon>
        <taxon>Enterobacteriaceae</taxon>
        <taxon>Escherichia</taxon>
    </lineage>
</organism>
<keyword evidence="1" id="KW-1133">Transmembrane helix</keyword>
<accession>A0AAX2KL44</accession>
<feature type="transmembrane region" description="Helical" evidence="1">
    <location>
        <begin position="6"/>
        <end position="25"/>
    </location>
</feature>
<dbReference type="EMBL" id="UGFE01000007">
    <property type="protein sequence ID" value="STO18052.1"/>
    <property type="molecule type" value="Genomic_DNA"/>
</dbReference>
<name>A0AAX2KL44_ECOLX</name>
<reference evidence="2 3" key="1">
    <citation type="submission" date="2018-06" db="EMBL/GenBank/DDBJ databases">
        <authorList>
            <consortium name="Pathogen Informatics"/>
            <person name="Doyle S."/>
        </authorList>
    </citation>
    <scope>NUCLEOTIDE SEQUENCE [LARGE SCALE GENOMIC DNA]</scope>
    <source>
        <strain evidence="2 3">NCTC8333</strain>
    </source>
</reference>
<keyword evidence="1" id="KW-0472">Membrane</keyword>
<sequence>MNGVGIFLMVVAVVFLYLAGGYRWCSVAHLIEFELPLPGGSTIGRSDDVLAAFRPLIK</sequence>
<gene>
    <name evidence="2" type="ORF">NCTC8333_06301</name>
</gene>
<proteinExistence type="predicted"/>
<dbReference type="AlphaFoldDB" id="A0AAX2KL44"/>
<evidence type="ECO:0000313" key="3">
    <source>
        <dbReference type="Proteomes" id="UP000254718"/>
    </source>
</evidence>
<protein>
    <submittedName>
        <fullName evidence="2">Uncharacterized protein</fullName>
    </submittedName>
</protein>
<evidence type="ECO:0000313" key="2">
    <source>
        <dbReference type="EMBL" id="STO18052.1"/>
    </source>
</evidence>
<evidence type="ECO:0000256" key="1">
    <source>
        <dbReference type="SAM" id="Phobius"/>
    </source>
</evidence>
<comment type="caution">
    <text evidence="2">The sequence shown here is derived from an EMBL/GenBank/DDBJ whole genome shotgun (WGS) entry which is preliminary data.</text>
</comment>
<dbReference type="Proteomes" id="UP000254718">
    <property type="component" value="Unassembled WGS sequence"/>
</dbReference>
<keyword evidence="1" id="KW-0812">Transmembrane</keyword>